<evidence type="ECO:0000259" key="4">
    <source>
        <dbReference type="Pfam" id="PF00389"/>
    </source>
</evidence>
<feature type="domain" description="D-isomer specific 2-hydroxyacid dehydrogenase NAD-binding" evidence="5">
    <location>
        <begin position="165"/>
        <end position="233"/>
    </location>
</feature>
<dbReference type="Proteomes" id="UP001633002">
    <property type="component" value="Unassembled WGS sequence"/>
</dbReference>
<comment type="similarity">
    <text evidence="2">Belongs to the D-isomer specific 2-hydroxyacid dehydrogenase family.</text>
</comment>
<dbReference type="Pfam" id="PF02826">
    <property type="entry name" value="2-Hacid_dh_C"/>
    <property type="match status" value="2"/>
</dbReference>
<dbReference type="PROSITE" id="PS00671">
    <property type="entry name" value="D_2_HYDROXYACID_DH_3"/>
    <property type="match status" value="1"/>
</dbReference>
<dbReference type="EMBL" id="JBJQOH010000007">
    <property type="protein sequence ID" value="KAL3677776.1"/>
    <property type="molecule type" value="Genomic_DNA"/>
</dbReference>
<evidence type="ECO:0000259" key="5">
    <source>
        <dbReference type="Pfam" id="PF02826"/>
    </source>
</evidence>
<dbReference type="InterPro" id="IPR006139">
    <property type="entry name" value="D-isomer_2_OHA_DH_cat_dom"/>
</dbReference>
<dbReference type="CDD" id="cd12175">
    <property type="entry name" value="2-Hacid_dh_11"/>
    <property type="match status" value="1"/>
</dbReference>
<gene>
    <name evidence="6" type="ORF">R1sor_020732</name>
</gene>
<dbReference type="InterPro" id="IPR036291">
    <property type="entry name" value="NAD(P)-bd_dom_sf"/>
</dbReference>
<organism evidence="6 7">
    <name type="scientific">Riccia sorocarpa</name>
    <dbReference type="NCBI Taxonomy" id="122646"/>
    <lineage>
        <taxon>Eukaryota</taxon>
        <taxon>Viridiplantae</taxon>
        <taxon>Streptophyta</taxon>
        <taxon>Embryophyta</taxon>
        <taxon>Marchantiophyta</taxon>
        <taxon>Marchantiopsida</taxon>
        <taxon>Marchantiidae</taxon>
        <taxon>Marchantiales</taxon>
        <taxon>Ricciaceae</taxon>
        <taxon>Riccia</taxon>
    </lineage>
</organism>
<evidence type="ECO:0000256" key="3">
    <source>
        <dbReference type="SAM" id="MobiDB-lite"/>
    </source>
</evidence>
<proteinExistence type="inferred from homology"/>
<keyword evidence="7" id="KW-1185">Reference proteome</keyword>
<dbReference type="PANTHER" id="PTHR42938">
    <property type="entry name" value="FORMATE DEHYDROGENASE 1"/>
    <property type="match status" value="1"/>
</dbReference>
<name>A0ABD3GGP6_9MARC</name>
<evidence type="ECO:0000256" key="2">
    <source>
        <dbReference type="RuleBase" id="RU003719"/>
    </source>
</evidence>
<feature type="domain" description="D-isomer specific 2-hydroxyacid dehydrogenase catalytic" evidence="4">
    <location>
        <begin position="81"/>
        <end position="389"/>
    </location>
</feature>
<dbReference type="PANTHER" id="PTHR42938:SF25">
    <property type="entry name" value="D-ISOMER SPECIFIC 2-HYDROXYACID DEHYDROGENASE FAMILY PROTEIN"/>
    <property type="match status" value="1"/>
</dbReference>
<dbReference type="AlphaFoldDB" id="A0ABD3GGP6"/>
<dbReference type="Gene3D" id="3.40.50.720">
    <property type="entry name" value="NAD(P)-binding Rossmann-like Domain"/>
    <property type="match status" value="2"/>
</dbReference>
<reference evidence="6 7" key="1">
    <citation type="submission" date="2024-09" db="EMBL/GenBank/DDBJ databases">
        <title>Chromosome-scale assembly of Riccia sorocarpa.</title>
        <authorList>
            <person name="Paukszto L."/>
        </authorList>
    </citation>
    <scope>NUCLEOTIDE SEQUENCE [LARGE SCALE GENOMIC DNA]</scope>
    <source>
        <strain evidence="6">LP-2024</strain>
        <tissue evidence="6">Aerial parts of the thallus</tissue>
    </source>
</reference>
<dbReference type="SUPFAM" id="SSF51735">
    <property type="entry name" value="NAD(P)-binding Rossmann-fold domains"/>
    <property type="match status" value="1"/>
</dbReference>
<protein>
    <submittedName>
        <fullName evidence="6">Uncharacterized protein</fullName>
    </submittedName>
</protein>
<evidence type="ECO:0000313" key="6">
    <source>
        <dbReference type="EMBL" id="KAL3677776.1"/>
    </source>
</evidence>
<feature type="region of interest" description="Disordered" evidence="3">
    <location>
        <begin position="232"/>
        <end position="259"/>
    </location>
</feature>
<dbReference type="GO" id="GO:0016491">
    <property type="term" value="F:oxidoreductase activity"/>
    <property type="evidence" value="ECO:0007669"/>
    <property type="project" value="UniProtKB-KW"/>
</dbReference>
<accession>A0ABD3GGP6</accession>
<feature type="domain" description="D-isomer specific 2-hydroxyacid dehydrogenase NAD-binding" evidence="5">
    <location>
        <begin position="256"/>
        <end position="361"/>
    </location>
</feature>
<comment type="caution">
    <text evidence="6">The sequence shown here is derived from an EMBL/GenBank/DDBJ whole genome shotgun (WGS) entry which is preliminary data.</text>
</comment>
<evidence type="ECO:0000256" key="1">
    <source>
        <dbReference type="ARBA" id="ARBA00023002"/>
    </source>
</evidence>
<keyword evidence="1 2" id="KW-0560">Oxidoreductase</keyword>
<dbReference type="InterPro" id="IPR006140">
    <property type="entry name" value="D-isomer_DH_NAD-bd"/>
</dbReference>
<dbReference type="InterPro" id="IPR029753">
    <property type="entry name" value="D-isomer_DH_CS"/>
</dbReference>
<evidence type="ECO:0000313" key="7">
    <source>
        <dbReference type="Proteomes" id="UP001633002"/>
    </source>
</evidence>
<dbReference type="Pfam" id="PF00389">
    <property type="entry name" value="2-Hacid_dh"/>
    <property type="match status" value="1"/>
</dbReference>
<sequence length="395" mass="42725">MGTRLWGGARAAWSARATRQRANSLFSSLAKHQKETDGREGGTMAEPKVSSSAPFRLLFAGVGIFPGGVTRTCQALESHPQIQVECVPEDEIREKIHEFDMCVCRMSKFGRNILSRAAKLKLITQFGMGLEDVDIEAATELGIRVARIPSAGTGNALACAEHAVYLILSLLRDQKGMTKSVQEAQIGQPEGRTLFGNTVLIVGFGGIGQKLAPLLKPFGVRILAVRPSWNQKYPSSSDDLEEVGESQLSDGTSKKDDIVDERGGTEHLQKFLSRSDIVVLCCPLTPKTKGMVNKDFLSSMKQGALLVNVARGGLMDYEAVTAALASGQLGGLATDVTWVEPIDPRDPIINHPNVIVTPHIAGVTELSYKLMGHIVAKSAIQLYEGREVTDLEFVN</sequence>
<dbReference type="SUPFAM" id="SSF52283">
    <property type="entry name" value="Formate/glycerate dehydrogenase catalytic domain-like"/>
    <property type="match status" value="1"/>
</dbReference>